<feature type="non-terminal residue" evidence="2">
    <location>
        <position position="1"/>
    </location>
</feature>
<keyword evidence="1" id="KW-1133">Transmembrane helix</keyword>
<keyword evidence="3" id="KW-1185">Reference proteome</keyword>
<evidence type="ECO:0000313" key="2">
    <source>
        <dbReference type="EMBL" id="KAH0940170.1"/>
    </source>
</evidence>
<proteinExistence type="predicted"/>
<evidence type="ECO:0000313" key="3">
    <source>
        <dbReference type="Proteomes" id="UP000824890"/>
    </source>
</evidence>
<gene>
    <name evidence="2" type="ORF">HID58_007631</name>
</gene>
<reference evidence="2 3" key="1">
    <citation type="submission" date="2021-05" db="EMBL/GenBank/DDBJ databases">
        <title>Genome Assembly of Synthetic Allotetraploid Brassica napus Reveals Homoeologous Exchanges between Subgenomes.</title>
        <authorList>
            <person name="Davis J.T."/>
        </authorList>
    </citation>
    <scope>NUCLEOTIDE SEQUENCE [LARGE SCALE GENOMIC DNA]</scope>
    <source>
        <strain evidence="3">cv. Da-Ae</strain>
        <tissue evidence="2">Seedling</tissue>
    </source>
</reference>
<protein>
    <submittedName>
        <fullName evidence="2">Uncharacterized protein</fullName>
    </submittedName>
</protein>
<dbReference type="Proteomes" id="UP000824890">
    <property type="component" value="Unassembled WGS sequence"/>
</dbReference>
<sequence>FYQTKFYNLRSPKTIDGHEIVSNLRQVSGCFICKRRWIMGVIVISMGPSVLELYLCLIHLWEARTGSKGGALIGLELLIIDEQLNVIISVFIDKDFNPQSTTPIKELTKAGSVTIGKNICLYQARISQVIAKQRPTEGPSSFAL</sequence>
<organism evidence="2 3">
    <name type="scientific">Brassica napus</name>
    <name type="common">Rape</name>
    <dbReference type="NCBI Taxonomy" id="3708"/>
    <lineage>
        <taxon>Eukaryota</taxon>
        <taxon>Viridiplantae</taxon>
        <taxon>Streptophyta</taxon>
        <taxon>Embryophyta</taxon>
        <taxon>Tracheophyta</taxon>
        <taxon>Spermatophyta</taxon>
        <taxon>Magnoliopsida</taxon>
        <taxon>eudicotyledons</taxon>
        <taxon>Gunneridae</taxon>
        <taxon>Pentapetalae</taxon>
        <taxon>rosids</taxon>
        <taxon>malvids</taxon>
        <taxon>Brassicales</taxon>
        <taxon>Brassicaceae</taxon>
        <taxon>Brassiceae</taxon>
        <taxon>Brassica</taxon>
    </lineage>
</organism>
<keyword evidence="1" id="KW-0472">Membrane</keyword>
<keyword evidence="1" id="KW-0812">Transmembrane</keyword>
<accession>A0ABQ8EEX6</accession>
<comment type="caution">
    <text evidence="2">The sequence shown here is derived from an EMBL/GenBank/DDBJ whole genome shotgun (WGS) entry which is preliminary data.</text>
</comment>
<feature type="transmembrane region" description="Helical" evidence="1">
    <location>
        <begin position="37"/>
        <end position="61"/>
    </location>
</feature>
<name>A0ABQ8EEX6_BRANA</name>
<dbReference type="EMBL" id="JAGKQM010000002">
    <property type="protein sequence ID" value="KAH0940170.1"/>
    <property type="molecule type" value="Genomic_DNA"/>
</dbReference>
<evidence type="ECO:0000256" key="1">
    <source>
        <dbReference type="SAM" id="Phobius"/>
    </source>
</evidence>